<sequence length="63" mass="6826">MVVSFAILSCIDTSGIVADAISGSHRTLRNDTFQRTIHTAASIQDVAFVNIIWHLVRTLSPAS</sequence>
<proteinExistence type="predicted"/>
<evidence type="ECO:0000313" key="2">
    <source>
        <dbReference type="Proteomes" id="UP000033618"/>
    </source>
</evidence>
<gene>
    <name evidence="1" type="ORF">WM40_08800</name>
</gene>
<dbReference type="EMBL" id="LAQU01000007">
    <property type="protein sequence ID" value="KKB63793.1"/>
    <property type="molecule type" value="Genomic_DNA"/>
</dbReference>
<organism evidence="1 2">
    <name type="scientific">Robbsia andropogonis</name>
    <dbReference type="NCBI Taxonomy" id="28092"/>
    <lineage>
        <taxon>Bacteria</taxon>
        <taxon>Pseudomonadati</taxon>
        <taxon>Pseudomonadota</taxon>
        <taxon>Betaproteobacteria</taxon>
        <taxon>Burkholderiales</taxon>
        <taxon>Burkholderiaceae</taxon>
        <taxon>Robbsia</taxon>
    </lineage>
</organism>
<dbReference type="AlphaFoldDB" id="A0A0F5K115"/>
<name>A0A0F5K115_9BURK</name>
<evidence type="ECO:0000313" key="1">
    <source>
        <dbReference type="EMBL" id="KKB63793.1"/>
    </source>
</evidence>
<reference evidence="1 2" key="1">
    <citation type="submission" date="2015-03" db="EMBL/GenBank/DDBJ databases">
        <title>Draft Genome Sequence of Burkholderia andropogonis type strain ICMP2807, isolated from Sorghum bicolor.</title>
        <authorList>
            <person name="Lopes-Santos L."/>
            <person name="Castro D.B."/>
            <person name="Ottoboni L.M."/>
            <person name="Park D."/>
            <person name="Weirc B.S."/>
            <person name="Destefano S.A."/>
        </authorList>
    </citation>
    <scope>NUCLEOTIDE SEQUENCE [LARGE SCALE GENOMIC DNA]</scope>
    <source>
        <strain evidence="1 2">ICMP2807</strain>
    </source>
</reference>
<dbReference type="PATRIC" id="fig|28092.6.peg.2077"/>
<accession>A0A0F5K115</accession>
<comment type="caution">
    <text evidence="1">The sequence shown here is derived from an EMBL/GenBank/DDBJ whole genome shotgun (WGS) entry which is preliminary data.</text>
</comment>
<keyword evidence="2" id="KW-1185">Reference proteome</keyword>
<dbReference type="STRING" id="28092.WM40_08800"/>
<dbReference type="Proteomes" id="UP000033618">
    <property type="component" value="Unassembled WGS sequence"/>
</dbReference>
<protein>
    <submittedName>
        <fullName evidence="1">Uncharacterized protein</fullName>
    </submittedName>
</protein>